<feature type="region of interest" description="Disordered" evidence="1">
    <location>
        <begin position="37"/>
        <end position="63"/>
    </location>
</feature>
<dbReference type="AlphaFoldDB" id="A0A0H2RP45"/>
<evidence type="ECO:0000313" key="2">
    <source>
        <dbReference type="EMBL" id="KLO13624.1"/>
    </source>
</evidence>
<accession>A0A0H2RP45</accession>
<evidence type="ECO:0000256" key="1">
    <source>
        <dbReference type="SAM" id="MobiDB-lite"/>
    </source>
</evidence>
<reference evidence="2 3" key="1">
    <citation type="submission" date="2015-04" db="EMBL/GenBank/DDBJ databases">
        <title>Complete genome sequence of Schizopora paradoxa KUC8140, a cosmopolitan wood degrader in East Asia.</title>
        <authorList>
            <consortium name="DOE Joint Genome Institute"/>
            <person name="Min B."/>
            <person name="Park H."/>
            <person name="Jang Y."/>
            <person name="Kim J.-J."/>
            <person name="Kim K.H."/>
            <person name="Pangilinan J."/>
            <person name="Lipzen A."/>
            <person name="Riley R."/>
            <person name="Grigoriev I.V."/>
            <person name="Spatafora J.W."/>
            <person name="Choi I.-G."/>
        </authorList>
    </citation>
    <scope>NUCLEOTIDE SEQUENCE [LARGE SCALE GENOMIC DNA]</scope>
    <source>
        <strain evidence="2 3">KUC8140</strain>
    </source>
</reference>
<evidence type="ECO:0000313" key="3">
    <source>
        <dbReference type="Proteomes" id="UP000053477"/>
    </source>
</evidence>
<dbReference type="EMBL" id="KQ085956">
    <property type="protein sequence ID" value="KLO13624.1"/>
    <property type="molecule type" value="Genomic_DNA"/>
</dbReference>
<dbReference type="InParanoid" id="A0A0H2RP45"/>
<dbReference type="OrthoDB" id="2651020at2759"/>
<dbReference type="Proteomes" id="UP000053477">
    <property type="component" value="Unassembled WGS sequence"/>
</dbReference>
<organism evidence="2 3">
    <name type="scientific">Schizopora paradoxa</name>
    <dbReference type="NCBI Taxonomy" id="27342"/>
    <lineage>
        <taxon>Eukaryota</taxon>
        <taxon>Fungi</taxon>
        <taxon>Dikarya</taxon>
        <taxon>Basidiomycota</taxon>
        <taxon>Agaricomycotina</taxon>
        <taxon>Agaricomycetes</taxon>
        <taxon>Hymenochaetales</taxon>
        <taxon>Schizoporaceae</taxon>
        <taxon>Schizopora</taxon>
    </lineage>
</organism>
<proteinExistence type="predicted"/>
<sequence>MTSAAIETDICDMFGSLSIGVVPDAVCAKTQPPVHVPQLISRRSSDSSSVASSSSRDDTPMLVTDSQGNVQFLEQTQRPTISQDELGCGLLQMLRTTYGDHLRQSEATGNAGCYYPPVPYPSKSDSSSSATPVPDFLETILTHREAFIAFPYGHRTCSKALTQLAFALERRASQSGADGDLDTAIALHNEAWLMSGWCK</sequence>
<gene>
    <name evidence="2" type="ORF">SCHPADRAFT_903952</name>
</gene>
<name>A0A0H2RP45_9AGAM</name>
<protein>
    <submittedName>
        <fullName evidence="2">Uncharacterized protein</fullName>
    </submittedName>
</protein>
<keyword evidence="3" id="KW-1185">Reference proteome</keyword>